<evidence type="ECO:0000256" key="2">
    <source>
        <dbReference type="ARBA" id="ARBA00007663"/>
    </source>
</evidence>
<protein>
    <recommendedName>
        <fullName evidence="3">L-threonylcarbamoyladenylate synthase</fullName>
        <ecNumber evidence="3">2.7.7.87</ecNumber>
    </recommendedName>
</protein>
<comment type="catalytic activity">
    <reaction evidence="6">
        <text>L-threonine + hydrogencarbonate + ATP = L-threonylcarbamoyladenylate + diphosphate + H2O</text>
        <dbReference type="Rhea" id="RHEA:36407"/>
        <dbReference type="ChEBI" id="CHEBI:15377"/>
        <dbReference type="ChEBI" id="CHEBI:17544"/>
        <dbReference type="ChEBI" id="CHEBI:30616"/>
        <dbReference type="ChEBI" id="CHEBI:33019"/>
        <dbReference type="ChEBI" id="CHEBI:57926"/>
        <dbReference type="ChEBI" id="CHEBI:73682"/>
        <dbReference type="EC" id="2.7.7.87"/>
    </reaction>
</comment>
<dbReference type="InterPro" id="IPR050156">
    <property type="entry name" value="TC-AMP_synthase_SUA5"/>
</dbReference>
<evidence type="ECO:0000313" key="9">
    <source>
        <dbReference type="Proteomes" id="UP000823631"/>
    </source>
</evidence>
<dbReference type="GO" id="GO:0061710">
    <property type="term" value="F:L-threonylcarbamoyladenylate synthase"/>
    <property type="evidence" value="ECO:0007669"/>
    <property type="project" value="UniProtKB-EC"/>
</dbReference>
<dbReference type="SUPFAM" id="SSF55821">
    <property type="entry name" value="YrdC/RibB"/>
    <property type="match status" value="1"/>
</dbReference>
<reference evidence="8" key="2">
    <citation type="journal article" date="2021" name="PeerJ">
        <title>Extensive microbial diversity within the chicken gut microbiome revealed by metagenomics and culture.</title>
        <authorList>
            <person name="Gilroy R."/>
            <person name="Ravi A."/>
            <person name="Getino M."/>
            <person name="Pursley I."/>
            <person name="Horton D.L."/>
            <person name="Alikhan N.F."/>
            <person name="Baker D."/>
            <person name="Gharbi K."/>
            <person name="Hall N."/>
            <person name="Watson M."/>
            <person name="Adriaenssens E.M."/>
            <person name="Foster-Nyarko E."/>
            <person name="Jarju S."/>
            <person name="Secka A."/>
            <person name="Antonio M."/>
            <person name="Oren A."/>
            <person name="Chaudhuri R.R."/>
            <person name="La Ragione R."/>
            <person name="Hildebrand F."/>
            <person name="Pallen M.J."/>
        </authorList>
    </citation>
    <scope>NUCLEOTIDE SEQUENCE</scope>
    <source>
        <strain evidence="8">17213</strain>
    </source>
</reference>
<comment type="caution">
    <text evidence="8">The sequence shown here is derived from an EMBL/GenBank/DDBJ whole genome shotgun (WGS) entry which is preliminary data.</text>
</comment>
<evidence type="ECO:0000256" key="5">
    <source>
        <dbReference type="ARBA" id="ARBA00022679"/>
    </source>
</evidence>
<dbReference type="InterPro" id="IPR017945">
    <property type="entry name" value="DHBP_synth_RibB-like_a/b_dom"/>
</dbReference>
<dbReference type="GO" id="GO:0005737">
    <property type="term" value="C:cytoplasm"/>
    <property type="evidence" value="ECO:0007669"/>
    <property type="project" value="UniProtKB-SubCell"/>
</dbReference>
<evidence type="ECO:0000256" key="4">
    <source>
        <dbReference type="ARBA" id="ARBA00022490"/>
    </source>
</evidence>
<dbReference type="NCBIfam" id="TIGR00057">
    <property type="entry name" value="L-threonylcarbamoyladenylate synthase"/>
    <property type="match status" value="1"/>
</dbReference>
<dbReference type="GO" id="GO:0006450">
    <property type="term" value="P:regulation of translational fidelity"/>
    <property type="evidence" value="ECO:0007669"/>
    <property type="project" value="TreeGrafter"/>
</dbReference>
<dbReference type="PANTHER" id="PTHR17490:SF18">
    <property type="entry name" value="THREONYLCARBAMOYL-AMP SYNTHASE"/>
    <property type="match status" value="1"/>
</dbReference>
<dbReference type="PANTHER" id="PTHR17490">
    <property type="entry name" value="SUA5"/>
    <property type="match status" value="1"/>
</dbReference>
<evidence type="ECO:0000256" key="6">
    <source>
        <dbReference type="ARBA" id="ARBA00048366"/>
    </source>
</evidence>
<name>A0A9D9DBG0_9GAMM</name>
<dbReference type="EC" id="2.7.7.87" evidence="3"/>
<comment type="similarity">
    <text evidence="2">Belongs to the SUA5 family.</text>
</comment>
<evidence type="ECO:0000313" key="8">
    <source>
        <dbReference type="EMBL" id="MBO8415802.1"/>
    </source>
</evidence>
<proteinExistence type="inferred from homology"/>
<dbReference type="AlphaFoldDB" id="A0A9D9DBG0"/>
<evidence type="ECO:0000256" key="3">
    <source>
        <dbReference type="ARBA" id="ARBA00012584"/>
    </source>
</evidence>
<dbReference type="EMBL" id="JADINH010000113">
    <property type="protein sequence ID" value="MBO8415802.1"/>
    <property type="molecule type" value="Genomic_DNA"/>
</dbReference>
<keyword evidence="4" id="KW-0963">Cytoplasm</keyword>
<dbReference type="InterPro" id="IPR006070">
    <property type="entry name" value="Sua5-like_dom"/>
</dbReference>
<dbReference type="GO" id="GO:0000049">
    <property type="term" value="F:tRNA binding"/>
    <property type="evidence" value="ECO:0007669"/>
    <property type="project" value="TreeGrafter"/>
</dbReference>
<gene>
    <name evidence="8" type="ORF">IAB19_05435</name>
</gene>
<dbReference type="Proteomes" id="UP000823631">
    <property type="component" value="Unassembled WGS sequence"/>
</dbReference>
<evidence type="ECO:0000256" key="1">
    <source>
        <dbReference type="ARBA" id="ARBA00004496"/>
    </source>
</evidence>
<organism evidence="8 9">
    <name type="scientific">Candidatus Avisuccinivibrio stercorigallinarum</name>
    <dbReference type="NCBI Taxonomy" id="2840704"/>
    <lineage>
        <taxon>Bacteria</taxon>
        <taxon>Pseudomonadati</taxon>
        <taxon>Pseudomonadota</taxon>
        <taxon>Gammaproteobacteria</taxon>
        <taxon>Aeromonadales</taxon>
        <taxon>Succinivibrionaceae</taxon>
        <taxon>Succinivibrionaceae incertae sedis</taxon>
        <taxon>Candidatus Avisuccinivibrio</taxon>
    </lineage>
</organism>
<feature type="domain" description="YrdC-like" evidence="7">
    <location>
        <begin position="7"/>
        <end position="193"/>
    </location>
</feature>
<dbReference type="Pfam" id="PF01300">
    <property type="entry name" value="Sua5_yciO_yrdC"/>
    <property type="match status" value="1"/>
</dbReference>
<keyword evidence="5" id="KW-0808">Transferase</keyword>
<dbReference type="GO" id="GO:0003725">
    <property type="term" value="F:double-stranded RNA binding"/>
    <property type="evidence" value="ECO:0007669"/>
    <property type="project" value="InterPro"/>
</dbReference>
<sequence length="193" mass="20553">MPSNDEEIMLDEAAEIIKQGGVVIAPTEGVYGFSCAFDNEAAIERILQIKGRAAAKGLITACSSVQQVLSLIESDKVPDKTLSLMHQLWPGPHTFVLPCRECYQGLLTGFRPTIALRVSGFKLLQALCEKAGKPLVSTSVNLSGRAPISSIEEAKEQFAGQVDYIITAPCQGLSGPTSIYDGLTGQVLRQGGS</sequence>
<dbReference type="Gene3D" id="3.90.870.10">
    <property type="entry name" value="DHBP synthase"/>
    <property type="match status" value="1"/>
</dbReference>
<accession>A0A9D9DBG0</accession>
<comment type="subcellular location">
    <subcellularLocation>
        <location evidence="1">Cytoplasm</location>
    </subcellularLocation>
</comment>
<reference evidence="8" key="1">
    <citation type="submission" date="2020-10" db="EMBL/GenBank/DDBJ databases">
        <authorList>
            <person name="Gilroy R."/>
        </authorList>
    </citation>
    <scope>NUCLEOTIDE SEQUENCE</scope>
    <source>
        <strain evidence="8">17213</strain>
    </source>
</reference>
<evidence type="ECO:0000259" key="7">
    <source>
        <dbReference type="PROSITE" id="PS51163"/>
    </source>
</evidence>
<dbReference type="PROSITE" id="PS51163">
    <property type="entry name" value="YRDC"/>
    <property type="match status" value="1"/>
</dbReference>